<accession>A0ABR1YCN0</accession>
<protein>
    <submittedName>
        <fullName evidence="2">Uncharacterized protein</fullName>
    </submittedName>
</protein>
<reference evidence="2 3" key="1">
    <citation type="submission" date="2024-04" db="EMBL/GenBank/DDBJ databases">
        <title>Phyllosticta paracitricarpa is synonymous to the EU quarantine fungus P. citricarpa based on phylogenomic analyses.</title>
        <authorList>
            <consortium name="Lawrence Berkeley National Laboratory"/>
            <person name="Van Ingen-Buijs V.A."/>
            <person name="Van Westerhoven A.C."/>
            <person name="Haridas S."/>
            <person name="Skiadas P."/>
            <person name="Martin F."/>
            <person name="Groenewald J.Z."/>
            <person name="Crous P.W."/>
            <person name="Seidl M.F."/>
        </authorList>
    </citation>
    <scope>NUCLEOTIDE SEQUENCE [LARGE SCALE GENOMIC DNA]</scope>
    <source>
        <strain evidence="2 3">CBS 123374</strain>
    </source>
</reference>
<name>A0ABR1YCN0_9PEZI</name>
<dbReference type="Proteomes" id="UP001492380">
    <property type="component" value="Unassembled WGS sequence"/>
</dbReference>
<comment type="caution">
    <text evidence="2">The sequence shown here is derived from an EMBL/GenBank/DDBJ whole genome shotgun (WGS) entry which is preliminary data.</text>
</comment>
<feature type="compositionally biased region" description="Polar residues" evidence="1">
    <location>
        <begin position="92"/>
        <end position="102"/>
    </location>
</feature>
<feature type="region of interest" description="Disordered" evidence="1">
    <location>
        <begin position="1"/>
        <end position="21"/>
    </location>
</feature>
<organism evidence="2 3">
    <name type="scientific">Phyllosticta capitalensis</name>
    <dbReference type="NCBI Taxonomy" id="121624"/>
    <lineage>
        <taxon>Eukaryota</taxon>
        <taxon>Fungi</taxon>
        <taxon>Dikarya</taxon>
        <taxon>Ascomycota</taxon>
        <taxon>Pezizomycotina</taxon>
        <taxon>Dothideomycetes</taxon>
        <taxon>Dothideomycetes incertae sedis</taxon>
        <taxon>Botryosphaeriales</taxon>
        <taxon>Phyllostictaceae</taxon>
        <taxon>Phyllosticta</taxon>
    </lineage>
</organism>
<proteinExistence type="predicted"/>
<feature type="region of interest" description="Disordered" evidence="1">
    <location>
        <begin position="75"/>
        <end position="102"/>
    </location>
</feature>
<sequence>MKPKRGLHAHHLVQSQERGRRSGSSLALASSELCQSSTGCWHFGSTRFEVAVQSWCAKEKELRIAAKVDGHLPLRQRSQRGGASADEKLGQHKSSIQKPTQTFGGKTNCVRKGFIIFLAEVLQNGIVGEGIENVDVDDLVWNALLIHVTVDSGKHHVGNLAGSLQAQGDMHLDLFAVLDLDDLAAFRSLVVPVGAPAVYTCSKRIAQLWLLSCF</sequence>
<evidence type="ECO:0000256" key="1">
    <source>
        <dbReference type="SAM" id="MobiDB-lite"/>
    </source>
</evidence>
<gene>
    <name evidence="2" type="ORF">HDK90DRAFT_70456</name>
</gene>
<dbReference type="EMBL" id="JBBWRZ010000011">
    <property type="protein sequence ID" value="KAK8225923.1"/>
    <property type="molecule type" value="Genomic_DNA"/>
</dbReference>
<keyword evidence="3" id="KW-1185">Reference proteome</keyword>
<evidence type="ECO:0000313" key="3">
    <source>
        <dbReference type="Proteomes" id="UP001492380"/>
    </source>
</evidence>
<feature type="compositionally biased region" description="Basic residues" evidence="1">
    <location>
        <begin position="1"/>
        <end position="11"/>
    </location>
</feature>
<evidence type="ECO:0000313" key="2">
    <source>
        <dbReference type="EMBL" id="KAK8225923.1"/>
    </source>
</evidence>